<feature type="compositionally biased region" description="Basic and acidic residues" evidence="1">
    <location>
        <begin position="27"/>
        <end position="49"/>
    </location>
</feature>
<feature type="region of interest" description="Disordered" evidence="1">
    <location>
        <begin position="26"/>
        <end position="67"/>
    </location>
</feature>
<accession>A0A6M0JS07</accession>
<dbReference type="InterPro" id="IPR005186">
    <property type="entry name" value="FlaG"/>
</dbReference>
<dbReference type="AlphaFoldDB" id="A0A6M0JS07"/>
<dbReference type="SUPFAM" id="SSF160214">
    <property type="entry name" value="FlaG-like"/>
    <property type="match status" value="1"/>
</dbReference>
<protein>
    <submittedName>
        <fullName evidence="2">Flagellar protein FlaG</fullName>
    </submittedName>
</protein>
<evidence type="ECO:0000313" key="3">
    <source>
        <dbReference type="Proteomes" id="UP000483379"/>
    </source>
</evidence>
<dbReference type="PANTHER" id="PTHR37166">
    <property type="entry name" value="PROTEIN FLAG"/>
    <property type="match status" value="1"/>
</dbReference>
<keyword evidence="2" id="KW-0969">Cilium</keyword>
<evidence type="ECO:0000256" key="1">
    <source>
        <dbReference type="SAM" id="MobiDB-lite"/>
    </source>
</evidence>
<keyword evidence="2" id="KW-0282">Flagellum</keyword>
<dbReference type="Gene3D" id="3.30.160.170">
    <property type="entry name" value="FlaG-like"/>
    <property type="match status" value="1"/>
</dbReference>
<dbReference type="Proteomes" id="UP000483379">
    <property type="component" value="Unassembled WGS sequence"/>
</dbReference>
<dbReference type="EMBL" id="JAAIJQ010000001">
    <property type="protein sequence ID" value="NEV60296.1"/>
    <property type="molecule type" value="Genomic_DNA"/>
</dbReference>
<proteinExistence type="predicted"/>
<evidence type="ECO:0000313" key="2">
    <source>
        <dbReference type="EMBL" id="NEV60296.1"/>
    </source>
</evidence>
<keyword evidence="2" id="KW-0966">Cell projection</keyword>
<dbReference type="Pfam" id="PF03646">
    <property type="entry name" value="FlaG"/>
    <property type="match status" value="1"/>
</dbReference>
<gene>
    <name evidence="2" type="ORF">G3446_00010</name>
</gene>
<keyword evidence="3" id="KW-1185">Reference proteome</keyword>
<sequence length="138" mass="15058">MAVGAVQVSQGQSTGIFPRHNVALAADEPRAKQGTEAARLEGERADEVGRLGNRAASEAESEEAGLEQVTQAVDRINEMMQKGRNTLKFELDDDAGRMVVRVLDAETEELIRQIPSEETLKFAEYVEGLVGLIFNDQA</sequence>
<name>A0A6M0JS07_9GAMM</name>
<comment type="caution">
    <text evidence="2">The sequence shown here is derived from an EMBL/GenBank/DDBJ whole genome shotgun (WGS) entry which is preliminary data.</text>
</comment>
<dbReference type="PANTHER" id="PTHR37166:SF1">
    <property type="entry name" value="PROTEIN FLAG"/>
    <property type="match status" value="1"/>
</dbReference>
<reference evidence="2 3" key="1">
    <citation type="submission" date="2020-02" db="EMBL/GenBank/DDBJ databases">
        <title>Genome sequences of Thiorhodococcus mannitoliphagus and Thiorhodococcus minor, purple sulfur photosynthetic bacteria in the gammaproteobacterial family, Chromatiaceae.</title>
        <authorList>
            <person name="Aviles F.A."/>
            <person name="Meyer T.E."/>
            <person name="Kyndt J.A."/>
        </authorList>
    </citation>
    <scope>NUCLEOTIDE SEQUENCE [LARGE SCALE GENOMIC DNA]</scope>
    <source>
        <strain evidence="2 3">DSM 11518</strain>
    </source>
</reference>
<dbReference type="InterPro" id="IPR035924">
    <property type="entry name" value="FlaG-like_sf"/>
</dbReference>
<organism evidence="2 3">
    <name type="scientific">Thiorhodococcus minor</name>
    <dbReference type="NCBI Taxonomy" id="57489"/>
    <lineage>
        <taxon>Bacteria</taxon>
        <taxon>Pseudomonadati</taxon>
        <taxon>Pseudomonadota</taxon>
        <taxon>Gammaproteobacteria</taxon>
        <taxon>Chromatiales</taxon>
        <taxon>Chromatiaceae</taxon>
        <taxon>Thiorhodococcus</taxon>
    </lineage>
</organism>